<dbReference type="InterPro" id="IPR038081">
    <property type="entry name" value="CalX-like_sf"/>
</dbReference>
<feature type="domain" description="SLH" evidence="3">
    <location>
        <begin position="854"/>
        <end position="918"/>
    </location>
</feature>
<dbReference type="InterPro" id="IPR006311">
    <property type="entry name" value="TAT_signal"/>
</dbReference>
<organism evidence="4 5">
    <name type="scientific">Serinibacter arcticus</name>
    <dbReference type="NCBI Taxonomy" id="1655435"/>
    <lineage>
        <taxon>Bacteria</taxon>
        <taxon>Bacillati</taxon>
        <taxon>Actinomycetota</taxon>
        <taxon>Actinomycetes</taxon>
        <taxon>Micrococcales</taxon>
        <taxon>Beutenbergiaceae</taxon>
        <taxon>Serinibacter</taxon>
    </lineage>
</organism>
<dbReference type="SUPFAM" id="SSF141072">
    <property type="entry name" value="CalX-like"/>
    <property type="match status" value="1"/>
</dbReference>
<evidence type="ECO:0000256" key="2">
    <source>
        <dbReference type="SAM" id="SignalP"/>
    </source>
</evidence>
<gene>
    <name evidence="4" type="ORF">SERN_1339</name>
</gene>
<dbReference type="InterPro" id="IPR041127">
    <property type="entry name" value="PET_hydrolase/cutinase-like"/>
</dbReference>
<dbReference type="PANTHER" id="PTHR33428:SF14">
    <property type="entry name" value="CARBOXYLESTERASE TYPE B DOMAIN-CONTAINING PROTEIN"/>
    <property type="match status" value="1"/>
</dbReference>
<dbReference type="PANTHER" id="PTHR33428">
    <property type="entry name" value="CHLOROPHYLLASE-2, CHLOROPLASTIC"/>
    <property type="match status" value="1"/>
</dbReference>
<dbReference type="AlphaFoldDB" id="A0A4Z1E048"/>
<feature type="domain" description="SLH" evidence="3">
    <location>
        <begin position="920"/>
        <end position="986"/>
    </location>
</feature>
<accession>A0A4Z1E048</accession>
<dbReference type="PROSITE" id="PS51272">
    <property type="entry name" value="SLH"/>
    <property type="match status" value="3"/>
</dbReference>
<dbReference type="Proteomes" id="UP000297318">
    <property type="component" value="Unassembled WGS sequence"/>
</dbReference>
<dbReference type="PROSITE" id="PS51318">
    <property type="entry name" value="TAT"/>
    <property type="match status" value="1"/>
</dbReference>
<feature type="signal peptide" evidence="2">
    <location>
        <begin position="1"/>
        <end position="31"/>
    </location>
</feature>
<sequence length="1045" mass="108865">MRQTPARRRSLGWGAAIAAAALVVTPVAAHAEPDGGAPVVVEGDGWQVEQVSGLYEVTVELDEQLEIRSAAPAVFVDGVEVGSAVESADGLSLTAVTADASVLDAASVEAGWSGQPLEDTSSAQHQAAQPPSQQRSTGPQSTGPDDAADTTDVTAAAREVLEADPTADGAFTVARADYDLGDQAVDLQDIGGIKGEMRAAVYYPVEAEGERPVVVFLHGRHSSCANPTPATPIPNPARYPCAPGLVDIPSYLGYDAPAETLASNGYVVVSVAANAINSNDNQLAPDYGATARGGLVLSHLDLLAQANTGAAAGLSSELTGRLDLDHVGLMGHSRGGDGVVRAALMNDALEQPYGIESVLPLAPVDFGRLSLPNVPTYTLLPYCDGDVVNLQGQHFYEDSRQAFDDGVLRTTGLVMGANHNFFNTNWTPGLYPYAVSDDWAAQDRQQVNPVCGQSAESRLAPAEQYNLGDAYVSGWFMLTMGGQDEFLPMFDGSGAVPAAVGDAEVHTVAAQAGASQLDVAPLMAPSTRVTVQGAATATYCASLDGRPFPQQTPACAQQANVTSSQAPHWTPMRFAPSAPAGQMLDLRWTAAGGGVRIALPSDQRDVSGFENLSFRAAPGQLTTGAQDLTVSVLDGQGRTATFTASQVSDALAPLPGTATPLKKTYLRTVTHPVADLVGIDLTDVRQIRLGGVGDAGAAYVSDVAFSTPDVGSVAELGLPSLTVGDAYVNEGNGPGEALVGVTLSAPSETPVTAYVEAIGGAGTVGAQRLASSVTFAPGQTCLAFAVPLEGDRRPSLVATTSIAVTAATVTNAVTADAFGLLTVREDDAVVLADGTVGEMAPDPGPQTDPCAPRADRVFTDVAANNQFVDEISWLVATKITTGWDTPTGKEFRPLAPVARDAMAAFLFRYAGSPADYVPLATSPFVDVTTDNQFYTEISWLYEQEISTGWTTPAGQEFRPLAPVNRDAMAAFLYRFADSPAVELPTTSPFSDVATDNQFFTEIAWLAQSGISTGWPQADGTVKFEPVVTVKRDAMAAFLFRYSQLG</sequence>
<evidence type="ECO:0000259" key="3">
    <source>
        <dbReference type="PROSITE" id="PS51272"/>
    </source>
</evidence>
<dbReference type="OrthoDB" id="6646510at2"/>
<feature type="chain" id="PRO_5021273696" evidence="2">
    <location>
        <begin position="32"/>
        <end position="1045"/>
    </location>
</feature>
<feature type="compositionally biased region" description="Low complexity" evidence="1">
    <location>
        <begin position="121"/>
        <end position="134"/>
    </location>
</feature>
<evidence type="ECO:0000256" key="1">
    <source>
        <dbReference type="SAM" id="MobiDB-lite"/>
    </source>
</evidence>
<feature type="domain" description="SLH" evidence="3">
    <location>
        <begin position="988"/>
        <end position="1045"/>
    </location>
</feature>
<dbReference type="Gene3D" id="3.40.50.1820">
    <property type="entry name" value="alpha/beta hydrolase"/>
    <property type="match status" value="1"/>
</dbReference>
<dbReference type="RefSeq" id="WP_158292593.1">
    <property type="nucleotide sequence ID" value="NZ_RHPJ01000002.1"/>
</dbReference>
<evidence type="ECO:0000313" key="4">
    <source>
        <dbReference type="EMBL" id="TGO05335.1"/>
    </source>
</evidence>
<dbReference type="InterPro" id="IPR029058">
    <property type="entry name" value="AB_hydrolase_fold"/>
</dbReference>
<dbReference type="Pfam" id="PF12740">
    <property type="entry name" value="PETase"/>
    <property type="match status" value="1"/>
</dbReference>
<comment type="caution">
    <text evidence="4">The sequence shown here is derived from an EMBL/GenBank/DDBJ whole genome shotgun (WGS) entry which is preliminary data.</text>
</comment>
<dbReference type="InterPro" id="IPR001119">
    <property type="entry name" value="SLH_dom"/>
</dbReference>
<keyword evidence="5" id="KW-1185">Reference proteome</keyword>
<dbReference type="EMBL" id="RHPJ01000002">
    <property type="protein sequence ID" value="TGO05335.1"/>
    <property type="molecule type" value="Genomic_DNA"/>
</dbReference>
<name>A0A4Z1E048_9MICO</name>
<evidence type="ECO:0000313" key="5">
    <source>
        <dbReference type="Proteomes" id="UP000297318"/>
    </source>
</evidence>
<proteinExistence type="predicted"/>
<protein>
    <submittedName>
        <fullName evidence="4">Glycerol-3-phosphate ABC transporter, periplasmic glycerol-3-phosphate-binding protein</fullName>
    </submittedName>
</protein>
<dbReference type="SUPFAM" id="SSF53474">
    <property type="entry name" value="alpha/beta-Hydrolases"/>
    <property type="match status" value="1"/>
</dbReference>
<keyword evidence="2" id="KW-0732">Signal</keyword>
<feature type="region of interest" description="Disordered" evidence="1">
    <location>
        <begin position="112"/>
        <end position="150"/>
    </location>
</feature>
<reference evidence="4 5" key="1">
    <citation type="submission" date="2018-11" db="EMBL/GenBank/DDBJ databases">
        <title>Complete genome sequencing of the Actinobacteria Serinibacter sp. K3-2.</title>
        <authorList>
            <person name="Rakitin A.L."/>
            <person name="Beletsky A.V."/>
            <person name="Mardanov A.V."/>
            <person name="Ravin N.V."/>
            <person name="Gromova A.S."/>
            <person name="Filippova S.N."/>
            <person name="Gal'Chenko V.F."/>
        </authorList>
    </citation>
    <scope>NUCLEOTIDE SEQUENCE [LARGE SCALE GENOMIC DNA]</scope>
    <source>
        <strain evidence="4 5">K3-2</strain>
    </source>
</reference>